<dbReference type="InterPro" id="IPR020719">
    <property type="entry name" value="RNA3'_term_phos_cycl-like_CS"/>
</dbReference>
<keyword evidence="2" id="KW-1185">Reference proteome</keyword>
<organism evidence="1 2">
    <name type="scientific">Williamsia deligens</name>
    <dbReference type="NCBI Taxonomy" id="321325"/>
    <lineage>
        <taxon>Bacteria</taxon>
        <taxon>Bacillati</taxon>
        <taxon>Actinomycetota</taxon>
        <taxon>Actinomycetes</taxon>
        <taxon>Mycobacteriales</taxon>
        <taxon>Nocardiaceae</taxon>
        <taxon>Williamsia</taxon>
    </lineage>
</organism>
<protein>
    <submittedName>
        <fullName evidence="1">Class I SAM-dependent methyltransferase</fullName>
    </submittedName>
</protein>
<keyword evidence="1" id="KW-0808">Transferase</keyword>
<dbReference type="EMBL" id="JBHTIL010000001">
    <property type="protein sequence ID" value="MFD0924697.1"/>
    <property type="molecule type" value="Genomic_DNA"/>
</dbReference>
<dbReference type="SUPFAM" id="SSF53335">
    <property type="entry name" value="S-adenosyl-L-methionine-dependent methyltransferases"/>
    <property type="match status" value="1"/>
</dbReference>
<dbReference type="Gene3D" id="3.40.50.150">
    <property type="entry name" value="Vaccinia Virus protein VP39"/>
    <property type="match status" value="1"/>
</dbReference>
<accession>A0ABW3G3B0</accession>
<sequence length="214" mass="23447">MSALPQRVKSVSNLAAFYVKNPSRLGEVGKWASHRGRTTLELRLPWWNYQAIEAVERLLSSSSKVYEYGGGGSTLWLCDRGAQVITVEHDADWAKVLRDVIPDGATVKFIPPAASGAVSSKSTPGVFYDDYVQSIRDHADRSFDLVIVDGRARVSCVQEAACKVRKGGALLLDDSDRPQYAIAGEILNDWYRSDYRGAKPGGGGTVVTSVWQRP</sequence>
<reference evidence="2" key="1">
    <citation type="journal article" date="2019" name="Int. J. Syst. Evol. Microbiol.">
        <title>The Global Catalogue of Microorganisms (GCM) 10K type strain sequencing project: providing services to taxonomists for standard genome sequencing and annotation.</title>
        <authorList>
            <consortium name="The Broad Institute Genomics Platform"/>
            <consortium name="The Broad Institute Genome Sequencing Center for Infectious Disease"/>
            <person name="Wu L."/>
            <person name="Ma J."/>
        </authorList>
    </citation>
    <scope>NUCLEOTIDE SEQUENCE [LARGE SCALE GENOMIC DNA]</scope>
    <source>
        <strain evidence="2">CCUG 50873</strain>
    </source>
</reference>
<dbReference type="Proteomes" id="UP001597068">
    <property type="component" value="Unassembled WGS sequence"/>
</dbReference>
<proteinExistence type="predicted"/>
<gene>
    <name evidence="1" type="ORF">ACFQ04_03010</name>
</gene>
<keyword evidence="1" id="KW-0489">Methyltransferase</keyword>
<evidence type="ECO:0000313" key="2">
    <source>
        <dbReference type="Proteomes" id="UP001597068"/>
    </source>
</evidence>
<name>A0ABW3G3B0_9NOCA</name>
<dbReference type="GO" id="GO:0008168">
    <property type="term" value="F:methyltransferase activity"/>
    <property type="evidence" value="ECO:0007669"/>
    <property type="project" value="UniProtKB-KW"/>
</dbReference>
<dbReference type="PROSITE" id="PS01287">
    <property type="entry name" value="RTC"/>
    <property type="match status" value="1"/>
</dbReference>
<dbReference type="GO" id="GO:0032259">
    <property type="term" value="P:methylation"/>
    <property type="evidence" value="ECO:0007669"/>
    <property type="project" value="UniProtKB-KW"/>
</dbReference>
<dbReference type="InterPro" id="IPR029063">
    <property type="entry name" value="SAM-dependent_MTases_sf"/>
</dbReference>
<evidence type="ECO:0000313" key="1">
    <source>
        <dbReference type="EMBL" id="MFD0924697.1"/>
    </source>
</evidence>
<comment type="caution">
    <text evidence="1">The sequence shown here is derived from an EMBL/GenBank/DDBJ whole genome shotgun (WGS) entry which is preliminary data.</text>
</comment>
<dbReference type="RefSeq" id="WP_253647291.1">
    <property type="nucleotide sequence ID" value="NZ_BAAAMO010000002.1"/>
</dbReference>